<reference evidence="1 2" key="1">
    <citation type="submission" date="2019-07" db="EMBL/GenBank/DDBJ databases">
        <title>Whole genome shotgun sequence of Adhaeribacter aerolatus NBRC 106133.</title>
        <authorList>
            <person name="Hosoyama A."/>
            <person name="Uohara A."/>
            <person name="Ohji S."/>
            <person name="Ichikawa N."/>
        </authorList>
    </citation>
    <scope>NUCLEOTIDE SEQUENCE [LARGE SCALE GENOMIC DNA]</scope>
    <source>
        <strain evidence="1 2">NBRC 106133</strain>
    </source>
</reference>
<gene>
    <name evidence="1" type="ORF">AAE02nite_38490</name>
</gene>
<proteinExistence type="predicted"/>
<dbReference type="EMBL" id="BJYS01000032">
    <property type="protein sequence ID" value="GEO06185.1"/>
    <property type="molecule type" value="Genomic_DNA"/>
</dbReference>
<dbReference type="Pfam" id="PF22028">
    <property type="entry name" value="DUF6934"/>
    <property type="match status" value="1"/>
</dbReference>
<dbReference type="AlphaFoldDB" id="A0A512B2J3"/>
<dbReference type="OrthoDB" id="1343312at2"/>
<evidence type="ECO:0000313" key="2">
    <source>
        <dbReference type="Proteomes" id="UP000321532"/>
    </source>
</evidence>
<evidence type="ECO:0000313" key="1">
    <source>
        <dbReference type="EMBL" id="GEO06185.1"/>
    </source>
</evidence>
<comment type="caution">
    <text evidence="1">The sequence shown here is derived from an EMBL/GenBank/DDBJ whole genome shotgun (WGS) entry which is preliminary data.</text>
</comment>
<dbReference type="Proteomes" id="UP000321532">
    <property type="component" value="Unassembled WGS sequence"/>
</dbReference>
<accession>A0A512B2J3</accession>
<dbReference type="InterPro" id="IPR053865">
    <property type="entry name" value="DUF6934"/>
</dbReference>
<keyword evidence="2" id="KW-1185">Reference proteome</keyword>
<name>A0A512B2J3_9BACT</name>
<sequence length="134" mass="15458">MVFEFVSEGPQGQIKKLIQYSETNLKDFYNLGFGDKDERTGEIDDTIITNNGDSQKALATVAATVYAFTEKYPDSWIYATGSNIIRTRLYRMGITNNLIEIQKDFVVYGLKGNQWEVFEKEITYDAFLVKRKKK</sequence>
<protein>
    <submittedName>
        <fullName evidence="1">Uncharacterized protein</fullName>
    </submittedName>
</protein>
<organism evidence="1 2">
    <name type="scientific">Adhaeribacter aerolatus</name>
    <dbReference type="NCBI Taxonomy" id="670289"/>
    <lineage>
        <taxon>Bacteria</taxon>
        <taxon>Pseudomonadati</taxon>
        <taxon>Bacteroidota</taxon>
        <taxon>Cytophagia</taxon>
        <taxon>Cytophagales</taxon>
        <taxon>Hymenobacteraceae</taxon>
        <taxon>Adhaeribacter</taxon>
    </lineage>
</organism>